<evidence type="ECO:0000313" key="3">
    <source>
        <dbReference type="Proteomes" id="UP001500280"/>
    </source>
</evidence>
<comment type="caution">
    <text evidence="2">The sequence shown here is derived from an EMBL/GenBank/DDBJ whole genome shotgun (WGS) entry which is preliminary data.</text>
</comment>
<dbReference type="SUPFAM" id="SSF47090">
    <property type="entry name" value="PGBD-like"/>
    <property type="match status" value="1"/>
</dbReference>
<organism evidence="2 3">
    <name type="scientific">Kribbella yunnanensis</name>
    <dbReference type="NCBI Taxonomy" id="190194"/>
    <lineage>
        <taxon>Bacteria</taxon>
        <taxon>Bacillati</taxon>
        <taxon>Actinomycetota</taxon>
        <taxon>Actinomycetes</taxon>
        <taxon>Propionibacteriales</taxon>
        <taxon>Kribbellaceae</taxon>
        <taxon>Kribbella</taxon>
    </lineage>
</organism>
<dbReference type="EMBL" id="BAAANF010000002">
    <property type="protein sequence ID" value="GAA1666286.1"/>
    <property type="molecule type" value="Genomic_DNA"/>
</dbReference>
<dbReference type="Proteomes" id="UP001500280">
    <property type="component" value="Unassembled WGS sequence"/>
</dbReference>
<reference evidence="3" key="1">
    <citation type="journal article" date="2019" name="Int. J. Syst. Evol. Microbiol.">
        <title>The Global Catalogue of Microorganisms (GCM) 10K type strain sequencing project: providing services to taxonomists for standard genome sequencing and annotation.</title>
        <authorList>
            <consortium name="The Broad Institute Genomics Platform"/>
            <consortium name="The Broad Institute Genome Sequencing Center for Infectious Disease"/>
            <person name="Wu L."/>
            <person name="Ma J."/>
        </authorList>
    </citation>
    <scope>NUCLEOTIDE SEQUENCE [LARGE SCALE GENOMIC DNA]</scope>
    <source>
        <strain evidence="3">JCM 14307</strain>
    </source>
</reference>
<accession>A0ABP4S2D0</accession>
<name>A0ABP4S2D0_9ACTN</name>
<keyword evidence="3" id="KW-1185">Reference proteome</keyword>
<gene>
    <name evidence="2" type="ORF">GCM10009745_05470</name>
</gene>
<dbReference type="Pfam" id="PF01471">
    <property type="entry name" value="PG_binding_1"/>
    <property type="match status" value="1"/>
</dbReference>
<dbReference type="Gene3D" id="1.10.101.10">
    <property type="entry name" value="PGBD-like superfamily/PGBD"/>
    <property type="match status" value="1"/>
</dbReference>
<feature type="domain" description="Peptidoglycan binding-like" evidence="1">
    <location>
        <begin position="143"/>
        <end position="196"/>
    </location>
</feature>
<dbReference type="InterPro" id="IPR002477">
    <property type="entry name" value="Peptidoglycan-bd-like"/>
</dbReference>
<protein>
    <recommendedName>
        <fullName evidence="1">Peptidoglycan binding-like domain-containing protein</fullName>
    </recommendedName>
</protein>
<dbReference type="InterPro" id="IPR036365">
    <property type="entry name" value="PGBD-like_sf"/>
</dbReference>
<sequence length="216" mass="23529">MDHWHTHTESANTESRPRLALGQLECQTKSPRAVTPGNQPVPARVQLANGSRSEGPVSGEHKMFRRLPAVALAAAALVVSPLAATASAAPLSQCDSATFKNVGKGWTVFVPSEWESTSTTCNLKYGDNPHRDPKNPFGDPARAIQALQSNLNYCYGYKLAKDGKYGAKTRDAVKAVQKKLKLPADGIYGPNTRSALKWRMYNPTTKAWSQACYDKL</sequence>
<evidence type="ECO:0000259" key="1">
    <source>
        <dbReference type="Pfam" id="PF01471"/>
    </source>
</evidence>
<evidence type="ECO:0000313" key="2">
    <source>
        <dbReference type="EMBL" id="GAA1666286.1"/>
    </source>
</evidence>
<proteinExistence type="predicted"/>
<dbReference type="InterPro" id="IPR036366">
    <property type="entry name" value="PGBDSf"/>
</dbReference>